<evidence type="ECO:0000313" key="11">
    <source>
        <dbReference type="EMBL" id="PSR30537.1"/>
    </source>
</evidence>
<dbReference type="Pfam" id="PF07650">
    <property type="entry name" value="KH_2"/>
    <property type="match status" value="1"/>
</dbReference>
<dbReference type="NCBIfam" id="TIGR01009">
    <property type="entry name" value="rpsC_bact"/>
    <property type="match status" value="1"/>
</dbReference>
<dbReference type="CDD" id="cd02412">
    <property type="entry name" value="KH-II_30S_S3"/>
    <property type="match status" value="1"/>
</dbReference>
<dbReference type="InterPro" id="IPR036419">
    <property type="entry name" value="Ribosomal_S3_C_sf"/>
</dbReference>
<dbReference type="GO" id="GO:0003735">
    <property type="term" value="F:structural constituent of ribosome"/>
    <property type="evidence" value="ECO:0007669"/>
    <property type="project" value="InterPro"/>
</dbReference>
<gene>
    <name evidence="8" type="primary">rpsC</name>
    <name evidence="11" type="ORF">C7B43_05520</name>
</gene>
<name>A0A2T2X7V5_9FIRM</name>
<dbReference type="SMART" id="SM00322">
    <property type="entry name" value="KH"/>
    <property type="match status" value="1"/>
</dbReference>
<comment type="subunit">
    <text evidence="8">Part of the 30S ribosomal subunit. Forms a tight complex with proteins S10 and S14.</text>
</comment>
<dbReference type="Gene3D" id="3.30.1140.32">
    <property type="entry name" value="Ribosomal protein S3, C-terminal domain"/>
    <property type="match status" value="1"/>
</dbReference>
<evidence type="ECO:0000256" key="5">
    <source>
        <dbReference type="ARBA" id="ARBA00023274"/>
    </source>
</evidence>
<evidence type="ECO:0000259" key="10">
    <source>
        <dbReference type="PROSITE" id="PS50823"/>
    </source>
</evidence>
<dbReference type="FunFam" id="3.30.1140.32:FF:000002">
    <property type="entry name" value="30S ribosomal protein S3"/>
    <property type="match status" value="1"/>
</dbReference>
<evidence type="ECO:0000256" key="2">
    <source>
        <dbReference type="ARBA" id="ARBA00022730"/>
    </source>
</evidence>
<comment type="caution">
    <text evidence="11">The sequence shown here is derived from an EMBL/GenBank/DDBJ whole genome shotgun (WGS) entry which is preliminary data.</text>
</comment>
<keyword evidence="2 8" id="KW-0699">rRNA-binding</keyword>
<protein>
    <recommendedName>
        <fullName evidence="7 8">Small ribosomal subunit protein uS3</fullName>
    </recommendedName>
</protein>
<dbReference type="SUPFAM" id="SSF54821">
    <property type="entry name" value="Ribosomal protein S3 C-terminal domain"/>
    <property type="match status" value="1"/>
</dbReference>
<keyword evidence="5 8" id="KW-0687">Ribonucleoprotein</keyword>
<dbReference type="EMBL" id="PXYT01000009">
    <property type="protein sequence ID" value="PSR30537.1"/>
    <property type="molecule type" value="Genomic_DNA"/>
</dbReference>
<dbReference type="InterPro" id="IPR057258">
    <property type="entry name" value="Ribosomal_uS3"/>
</dbReference>
<proteinExistence type="inferred from homology"/>
<reference evidence="11 12" key="1">
    <citation type="journal article" date="2014" name="BMC Genomics">
        <title>Comparison of environmental and isolate Sulfobacillus genomes reveals diverse carbon, sulfur, nitrogen, and hydrogen metabolisms.</title>
        <authorList>
            <person name="Justice N.B."/>
            <person name="Norman A."/>
            <person name="Brown C.T."/>
            <person name="Singh A."/>
            <person name="Thomas B.C."/>
            <person name="Banfield J.F."/>
        </authorList>
    </citation>
    <scope>NUCLEOTIDE SEQUENCE [LARGE SCALE GENOMIC DNA]</scope>
    <source>
        <strain evidence="11">AMDSBA1</strain>
    </source>
</reference>
<keyword evidence="3 8" id="KW-0694">RNA-binding</keyword>
<dbReference type="FunFam" id="3.30.300.20:FF:000001">
    <property type="entry name" value="30S ribosomal protein S3"/>
    <property type="match status" value="1"/>
</dbReference>
<comment type="similarity">
    <text evidence="1 8 9">Belongs to the universal ribosomal protein uS3 family.</text>
</comment>
<dbReference type="InterPro" id="IPR018280">
    <property type="entry name" value="Ribosomal_uS3_CS"/>
</dbReference>
<dbReference type="InterPro" id="IPR005704">
    <property type="entry name" value="Ribosomal_uS3_bac-typ"/>
</dbReference>
<dbReference type="Proteomes" id="UP000242699">
    <property type="component" value="Unassembled WGS sequence"/>
</dbReference>
<evidence type="ECO:0000256" key="7">
    <source>
        <dbReference type="ARBA" id="ARBA00035257"/>
    </source>
</evidence>
<dbReference type="AlphaFoldDB" id="A0A2T2X7V5"/>
<dbReference type="InterPro" id="IPR001351">
    <property type="entry name" value="Ribosomal_uS3_C"/>
</dbReference>
<dbReference type="GO" id="GO:0019843">
    <property type="term" value="F:rRNA binding"/>
    <property type="evidence" value="ECO:0007669"/>
    <property type="project" value="UniProtKB-UniRule"/>
</dbReference>
<dbReference type="PROSITE" id="PS50823">
    <property type="entry name" value="KH_TYPE_2"/>
    <property type="match status" value="1"/>
</dbReference>
<dbReference type="InterPro" id="IPR015946">
    <property type="entry name" value="KH_dom-like_a/b"/>
</dbReference>
<evidence type="ECO:0000256" key="4">
    <source>
        <dbReference type="ARBA" id="ARBA00022980"/>
    </source>
</evidence>
<dbReference type="GO" id="GO:0003729">
    <property type="term" value="F:mRNA binding"/>
    <property type="evidence" value="ECO:0007669"/>
    <property type="project" value="UniProtKB-UniRule"/>
</dbReference>
<evidence type="ECO:0000256" key="8">
    <source>
        <dbReference type="HAMAP-Rule" id="MF_01309"/>
    </source>
</evidence>
<evidence type="ECO:0000256" key="9">
    <source>
        <dbReference type="RuleBase" id="RU003624"/>
    </source>
</evidence>
<comment type="function">
    <text evidence="6 8">Binds the lower part of the 30S subunit head. Binds mRNA in the 70S ribosome, positioning it for translation.</text>
</comment>
<dbReference type="InterPro" id="IPR004044">
    <property type="entry name" value="KH_dom_type_2"/>
</dbReference>
<evidence type="ECO:0000256" key="1">
    <source>
        <dbReference type="ARBA" id="ARBA00010761"/>
    </source>
</evidence>
<feature type="domain" description="KH type-2" evidence="10">
    <location>
        <begin position="39"/>
        <end position="108"/>
    </location>
</feature>
<dbReference type="PANTHER" id="PTHR11760">
    <property type="entry name" value="30S/40S RIBOSOMAL PROTEIN S3"/>
    <property type="match status" value="1"/>
</dbReference>
<evidence type="ECO:0000256" key="3">
    <source>
        <dbReference type="ARBA" id="ARBA00022884"/>
    </source>
</evidence>
<dbReference type="SUPFAM" id="SSF54814">
    <property type="entry name" value="Prokaryotic type KH domain (KH-domain type II)"/>
    <property type="match status" value="1"/>
</dbReference>
<dbReference type="PANTHER" id="PTHR11760:SF19">
    <property type="entry name" value="SMALL RIBOSOMAL SUBUNIT PROTEIN US3C"/>
    <property type="match status" value="1"/>
</dbReference>
<dbReference type="GO" id="GO:0006412">
    <property type="term" value="P:translation"/>
    <property type="evidence" value="ECO:0007669"/>
    <property type="project" value="UniProtKB-UniRule"/>
</dbReference>
<dbReference type="HAMAP" id="MF_01309_B">
    <property type="entry name" value="Ribosomal_uS3_B"/>
    <property type="match status" value="1"/>
</dbReference>
<dbReference type="GO" id="GO:0022627">
    <property type="term" value="C:cytosolic small ribosomal subunit"/>
    <property type="evidence" value="ECO:0007669"/>
    <property type="project" value="TreeGrafter"/>
</dbReference>
<dbReference type="InterPro" id="IPR009019">
    <property type="entry name" value="KH_sf_prok-type"/>
</dbReference>
<dbReference type="Gene3D" id="3.30.300.20">
    <property type="match status" value="1"/>
</dbReference>
<dbReference type="PROSITE" id="PS00548">
    <property type="entry name" value="RIBOSOMAL_S3"/>
    <property type="match status" value="1"/>
</dbReference>
<dbReference type="InterPro" id="IPR004087">
    <property type="entry name" value="KH_dom"/>
</dbReference>
<accession>A0A2T2X7V5</accession>
<evidence type="ECO:0000256" key="6">
    <source>
        <dbReference type="ARBA" id="ARBA00024998"/>
    </source>
</evidence>
<evidence type="ECO:0000313" key="12">
    <source>
        <dbReference type="Proteomes" id="UP000242699"/>
    </source>
</evidence>
<organism evidence="11 12">
    <name type="scientific">Sulfobacillus benefaciens</name>
    <dbReference type="NCBI Taxonomy" id="453960"/>
    <lineage>
        <taxon>Bacteria</taxon>
        <taxon>Bacillati</taxon>
        <taxon>Bacillota</taxon>
        <taxon>Clostridia</taxon>
        <taxon>Eubacteriales</taxon>
        <taxon>Clostridiales Family XVII. Incertae Sedis</taxon>
        <taxon>Sulfobacillus</taxon>
    </lineage>
</organism>
<sequence length="225" mass="24834">MGQKIHPKGLRLGIVKDWDSRWYGGRKDTPELLGEDLAIRRFIKKRHHSAGIARVEIERGSAKKLRVSVHTGKPGMVIGKGGVGVDALRKDLEKLTSKNVNLNILEVKVPDADAQLVAENVAGQLERRIAFKRAMKQAITRTMRASGVKGIKIMVSGRLGGAEIARREWSWDGSIPLHTLRADIDYGFAEARTTYGIIGVKVWIFKGEVLPAAKKRVLATQEGGR</sequence>
<dbReference type="Pfam" id="PF00189">
    <property type="entry name" value="Ribosomal_S3_C"/>
    <property type="match status" value="1"/>
</dbReference>
<keyword evidence="4 8" id="KW-0689">Ribosomal protein</keyword>